<dbReference type="SUPFAM" id="SSF46689">
    <property type="entry name" value="Homeodomain-like"/>
    <property type="match status" value="1"/>
</dbReference>
<dbReference type="InterPro" id="IPR009057">
    <property type="entry name" value="Homeodomain-like_sf"/>
</dbReference>
<dbReference type="InterPro" id="IPR007367">
    <property type="entry name" value="DUF433"/>
</dbReference>
<dbReference type="Gene3D" id="1.10.10.10">
    <property type="entry name" value="Winged helix-like DNA-binding domain superfamily/Winged helix DNA-binding domain"/>
    <property type="match status" value="1"/>
</dbReference>
<dbReference type="OrthoDB" id="9809515at2"/>
<dbReference type="PANTHER" id="PTHR34849:SF3">
    <property type="entry name" value="SSR2962 PROTEIN"/>
    <property type="match status" value="1"/>
</dbReference>
<evidence type="ECO:0000313" key="2">
    <source>
        <dbReference type="Proteomes" id="UP000305517"/>
    </source>
</evidence>
<dbReference type="AlphaFoldDB" id="A0A5R8WNH3"/>
<evidence type="ECO:0000313" key="1">
    <source>
        <dbReference type="EMBL" id="TLM91254.1"/>
    </source>
</evidence>
<dbReference type="InterPro" id="IPR036388">
    <property type="entry name" value="WH-like_DNA-bd_sf"/>
</dbReference>
<proteinExistence type="predicted"/>
<gene>
    <name evidence="1" type="ORF">FDY95_15730</name>
</gene>
<keyword evidence="2" id="KW-1185">Reference proteome</keyword>
<dbReference type="PANTHER" id="PTHR34849">
    <property type="entry name" value="SSL5025 PROTEIN"/>
    <property type="match status" value="1"/>
</dbReference>
<organism evidence="1 2">
    <name type="scientific">Hymenobacter jeollabukensis</name>
    <dbReference type="NCBI Taxonomy" id="2025313"/>
    <lineage>
        <taxon>Bacteria</taxon>
        <taxon>Pseudomonadati</taxon>
        <taxon>Bacteroidota</taxon>
        <taxon>Cytophagia</taxon>
        <taxon>Cytophagales</taxon>
        <taxon>Hymenobacteraceae</taxon>
        <taxon>Hymenobacter</taxon>
    </lineage>
</organism>
<sequence>MMDNAAITNYIELNPQVRFGKPVVKGTRTTVAEVLEMLANGMSAADIAEDFPAIGAEQVRACLLYAAYKESVVLLSVA</sequence>
<comment type="caution">
    <text evidence="1">The sequence shown here is derived from an EMBL/GenBank/DDBJ whole genome shotgun (WGS) entry which is preliminary data.</text>
</comment>
<name>A0A5R8WNH3_9BACT</name>
<accession>A0A5R8WNH3</accession>
<protein>
    <submittedName>
        <fullName evidence="1">DUF433 domain-containing protein</fullName>
    </submittedName>
</protein>
<dbReference type="Proteomes" id="UP000305517">
    <property type="component" value="Unassembled WGS sequence"/>
</dbReference>
<dbReference type="Pfam" id="PF04255">
    <property type="entry name" value="DUF433"/>
    <property type="match status" value="1"/>
</dbReference>
<dbReference type="EMBL" id="VAJM01000008">
    <property type="protein sequence ID" value="TLM91254.1"/>
    <property type="molecule type" value="Genomic_DNA"/>
</dbReference>
<reference evidence="1 2" key="1">
    <citation type="submission" date="2019-05" db="EMBL/GenBank/DDBJ databases">
        <title>Hymenobacter edaphi sp. nov., isolated from abandoned arsenic-contaminated farmland soil.</title>
        <authorList>
            <person name="Nie L."/>
        </authorList>
    </citation>
    <scope>NUCLEOTIDE SEQUENCE [LARGE SCALE GENOMIC DNA]</scope>
    <source>
        <strain evidence="1 2">1-3-3-8</strain>
    </source>
</reference>